<dbReference type="Proteomes" id="UP000246099">
    <property type="component" value="Chromosome"/>
</dbReference>
<dbReference type="GO" id="GO:0016787">
    <property type="term" value="F:hydrolase activity"/>
    <property type="evidence" value="ECO:0007669"/>
    <property type="project" value="UniProtKB-KW"/>
</dbReference>
<evidence type="ECO:0000256" key="1">
    <source>
        <dbReference type="ARBA" id="ARBA00022801"/>
    </source>
</evidence>
<dbReference type="InterPro" id="IPR010905">
    <property type="entry name" value="Glyco_hydro_88"/>
</dbReference>
<feature type="signal peptide" evidence="2">
    <location>
        <begin position="1"/>
        <end position="18"/>
    </location>
</feature>
<keyword evidence="2" id="KW-0732">Signal</keyword>
<dbReference type="Pfam" id="PF07470">
    <property type="entry name" value="Glyco_hydro_88"/>
    <property type="match status" value="1"/>
</dbReference>
<evidence type="ECO:0000256" key="2">
    <source>
        <dbReference type="SAM" id="SignalP"/>
    </source>
</evidence>
<accession>A0ABN5LMQ7</accession>
<keyword evidence="1 3" id="KW-0378">Hydrolase</keyword>
<sequence length="406" mass="46053">MKISVLIAGVFFTSVLLASCGKGSGGPKADPGPDVKKDSAAYDLKNFPEGAQPEKIGVKLAEHFLQTKPSYWGNVNSQYTADHITYPDVCAWLGAFWFAKAIKSEELQNALVNKFEPLFTTEKHLQPNLHTTAGNKVDYYVFGAVPLEIYNGKKESRYKELGMKYADGQWTLPSNATQSQKDWHAEGYSWQTRLWIDDMFMITALQAQAYLATGDERYMERTAKEMVLYLDRLQRGNGLFFHAPDAPFFWGRGNGWMAVGMAEVLRILPKETRYNVYRERIMKGYQAMMATLVKYQMNDGMWGQLIDNMSAWKETSGSAMFTYALITGVRNGWLDQEKYGAAARKAWLALLTYLDANYDIRNVCEGTGAKNDYQYYLDRRRWTGDLHGQAALLWCAYALSGPDKPN</sequence>
<gene>
    <name evidence="3" type="ORF">DLD77_02705</name>
</gene>
<dbReference type="InterPro" id="IPR012341">
    <property type="entry name" value="6hp_glycosidase-like_sf"/>
</dbReference>
<protein>
    <submittedName>
        <fullName evidence="3">Glycosyl hydrolase</fullName>
    </submittedName>
</protein>
<dbReference type="PANTHER" id="PTHR33886:SF8">
    <property type="entry name" value="UNSATURATED RHAMNOGALACTURONAN HYDROLASE (EUROFUNG)"/>
    <property type="match status" value="1"/>
</dbReference>
<keyword evidence="4" id="KW-1185">Reference proteome</keyword>
<reference evidence="3 4" key="1">
    <citation type="submission" date="2018-05" db="EMBL/GenBank/DDBJ databases">
        <title>Chitinophaga sp. nov., isolated from rhizosphere soil of Alhagi.</title>
        <authorList>
            <person name="Liu Y."/>
        </authorList>
    </citation>
    <scope>NUCLEOTIDE SEQUENCE [LARGE SCALE GENOMIC DNA]</scope>
    <source>
        <strain evidence="3 4">T22</strain>
    </source>
</reference>
<dbReference type="PROSITE" id="PS51257">
    <property type="entry name" value="PROKAR_LIPOPROTEIN"/>
    <property type="match status" value="1"/>
</dbReference>
<dbReference type="EMBL" id="CP029600">
    <property type="protein sequence ID" value="AWO00682.1"/>
    <property type="molecule type" value="Genomic_DNA"/>
</dbReference>
<dbReference type="InterPro" id="IPR008928">
    <property type="entry name" value="6-hairpin_glycosidase_sf"/>
</dbReference>
<evidence type="ECO:0000313" key="3">
    <source>
        <dbReference type="EMBL" id="AWO00682.1"/>
    </source>
</evidence>
<proteinExistence type="predicted"/>
<dbReference type="SUPFAM" id="SSF48208">
    <property type="entry name" value="Six-hairpin glycosidases"/>
    <property type="match status" value="1"/>
</dbReference>
<dbReference type="InterPro" id="IPR052043">
    <property type="entry name" value="PolySaccharide_Degr_Enz"/>
</dbReference>
<dbReference type="PANTHER" id="PTHR33886">
    <property type="entry name" value="UNSATURATED RHAMNOGALACTURONAN HYDROLASE (EUROFUNG)"/>
    <property type="match status" value="1"/>
</dbReference>
<name>A0ABN5LMQ7_9BACT</name>
<dbReference type="Gene3D" id="1.50.10.10">
    <property type="match status" value="1"/>
</dbReference>
<organism evidence="3 4">
    <name type="scientific">Chitinophaga alhagiae</name>
    <dbReference type="NCBI Taxonomy" id="2203219"/>
    <lineage>
        <taxon>Bacteria</taxon>
        <taxon>Pseudomonadati</taxon>
        <taxon>Bacteroidota</taxon>
        <taxon>Chitinophagia</taxon>
        <taxon>Chitinophagales</taxon>
        <taxon>Chitinophagaceae</taxon>
        <taxon>Chitinophaga</taxon>
    </lineage>
</organism>
<dbReference type="RefSeq" id="WP_119076390.1">
    <property type="nucleotide sequence ID" value="NZ_CP029600.1"/>
</dbReference>
<feature type="chain" id="PRO_5045745504" evidence="2">
    <location>
        <begin position="19"/>
        <end position="406"/>
    </location>
</feature>
<evidence type="ECO:0000313" key="4">
    <source>
        <dbReference type="Proteomes" id="UP000246099"/>
    </source>
</evidence>